<dbReference type="Proteomes" id="UP000236738">
    <property type="component" value="Unassembled WGS sequence"/>
</dbReference>
<feature type="signal peptide" evidence="1">
    <location>
        <begin position="1"/>
        <end position="18"/>
    </location>
</feature>
<feature type="domain" description="M23ase beta-sheet core" evidence="2">
    <location>
        <begin position="141"/>
        <end position="239"/>
    </location>
</feature>
<organism evidence="3 4">
    <name type="scientific">Halpernia humi</name>
    <dbReference type="NCBI Taxonomy" id="493375"/>
    <lineage>
        <taxon>Bacteria</taxon>
        <taxon>Pseudomonadati</taxon>
        <taxon>Bacteroidota</taxon>
        <taxon>Flavobacteriia</taxon>
        <taxon>Flavobacteriales</taxon>
        <taxon>Weeksellaceae</taxon>
        <taxon>Chryseobacterium group</taxon>
        <taxon>Halpernia</taxon>
    </lineage>
</organism>
<keyword evidence="1" id="KW-0732">Signal</keyword>
<dbReference type="Gene3D" id="2.70.70.10">
    <property type="entry name" value="Glucose Permease (Domain IIA)"/>
    <property type="match status" value="1"/>
</dbReference>
<protein>
    <submittedName>
        <fullName evidence="3">Peptidase family M23</fullName>
    </submittedName>
</protein>
<accession>A0A1H6AGG2</accession>
<feature type="chain" id="PRO_5009292654" evidence="1">
    <location>
        <begin position="19"/>
        <end position="272"/>
    </location>
</feature>
<dbReference type="CDD" id="cd12797">
    <property type="entry name" value="M23_peptidase"/>
    <property type="match status" value="1"/>
</dbReference>
<evidence type="ECO:0000259" key="2">
    <source>
        <dbReference type="Pfam" id="PF01551"/>
    </source>
</evidence>
<evidence type="ECO:0000256" key="1">
    <source>
        <dbReference type="SAM" id="SignalP"/>
    </source>
</evidence>
<dbReference type="InterPro" id="IPR016047">
    <property type="entry name" value="M23ase_b-sheet_dom"/>
</dbReference>
<evidence type="ECO:0000313" key="4">
    <source>
        <dbReference type="Proteomes" id="UP000236738"/>
    </source>
</evidence>
<proteinExistence type="predicted"/>
<keyword evidence="4" id="KW-1185">Reference proteome</keyword>
<dbReference type="OrthoDB" id="9809488at2"/>
<dbReference type="AlphaFoldDB" id="A0A1H6AGG2"/>
<dbReference type="PANTHER" id="PTHR21666">
    <property type="entry name" value="PEPTIDASE-RELATED"/>
    <property type="match status" value="1"/>
</dbReference>
<dbReference type="PANTHER" id="PTHR21666:SF270">
    <property type="entry name" value="MUREIN HYDROLASE ACTIVATOR ENVC"/>
    <property type="match status" value="1"/>
</dbReference>
<dbReference type="InterPro" id="IPR011055">
    <property type="entry name" value="Dup_hybrid_motif"/>
</dbReference>
<dbReference type="GO" id="GO:0004222">
    <property type="term" value="F:metalloendopeptidase activity"/>
    <property type="evidence" value="ECO:0007669"/>
    <property type="project" value="TreeGrafter"/>
</dbReference>
<sequence length="272" mass="31016">MKKFLLCSLLLISSISWAQTFSKISFTTEKVNNEYQIYAENAELVPMSVYFQFTLENMQSTLPADKIIVIPANSKRFPVFKLSIINLKKAARYNFRSTYNFGDVTLTKFDENYIYDLPFETGKTYAIYQGYNGKISHQNQAALDFGLDVGDKIFAAREGKVVAIEEGFNTRCETIECAKFNNKILILQPDGTFAEYLHLKQNGAEVQLGDEISKGQFIGYSGNTGWSTGPHLHFAVFLNKMKGERIYIKTKFKTSTSNAEYLEEKKKYTKSK</sequence>
<dbReference type="Pfam" id="PF01551">
    <property type="entry name" value="Peptidase_M23"/>
    <property type="match status" value="1"/>
</dbReference>
<dbReference type="EMBL" id="FNUS01000006">
    <property type="protein sequence ID" value="SEG47591.1"/>
    <property type="molecule type" value="Genomic_DNA"/>
</dbReference>
<gene>
    <name evidence="3" type="ORF">SAMN05421847_2418</name>
</gene>
<reference evidence="4" key="1">
    <citation type="submission" date="2016-10" db="EMBL/GenBank/DDBJ databases">
        <authorList>
            <person name="Varghese N."/>
            <person name="Submissions S."/>
        </authorList>
    </citation>
    <scope>NUCLEOTIDE SEQUENCE [LARGE SCALE GENOMIC DNA]</scope>
    <source>
        <strain evidence="4">DSM 21580</strain>
    </source>
</reference>
<dbReference type="SUPFAM" id="SSF51261">
    <property type="entry name" value="Duplicated hybrid motif"/>
    <property type="match status" value="1"/>
</dbReference>
<dbReference type="RefSeq" id="WP_103914288.1">
    <property type="nucleotide sequence ID" value="NZ_FNUS01000006.1"/>
</dbReference>
<dbReference type="InterPro" id="IPR050570">
    <property type="entry name" value="Cell_wall_metabolism_enzyme"/>
</dbReference>
<name>A0A1H6AGG2_9FLAO</name>
<evidence type="ECO:0000313" key="3">
    <source>
        <dbReference type="EMBL" id="SEG47591.1"/>
    </source>
</evidence>